<proteinExistence type="predicted"/>
<organism evidence="4">
    <name type="scientific">Vibrio splendidus</name>
    <dbReference type="NCBI Taxonomy" id="29497"/>
    <lineage>
        <taxon>Bacteria</taxon>
        <taxon>Pseudomonadati</taxon>
        <taxon>Pseudomonadota</taxon>
        <taxon>Gammaproteobacteria</taxon>
        <taxon>Vibrionales</taxon>
        <taxon>Vibrionaceae</taxon>
        <taxon>Vibrio</taxon>
    </lineage>
</organism>
<sequence length="234" mass="26522">MSLIYIIKTNTEHFYFHYVSKLLKGNDNEISLTTTESKFLLKLCESQMQGVVITARAEMEGHIWGDETAGIDRKANLNQLICTLRKKLVKVTTHTVIITQPKKGYSLDDCVHVELSPLPETSQPTADTPLKNKIPAHTLVWLRQYTLPVVSVFLMVINGYLFSIYPEVHPPIKNTDLNQVEANRGVLTSAIKGAVTISCIEKMVNRTVFTNYFILGLKKSEVNNQWERKVCDLI</sequence>
<name>A0A0H3ZYD1_VIBSP</name>
<feature type="DNA-binding region" description="OmpR/PhoB-type" evidence="2">
    <location>
        <begin position="6"/>
        <end position="109"/>
    </location>
</feature>
<evidence type="ECO:0000259" key="3">
    <source>
        <dbReference type="PROSITE" id="PS51755"/>
    </source>
</evidence>
<dbReference type="CDD" id="cd00383">
    <property type="entry name" value="trans_reg_C"/>
    <property type="match status" value="1"/>
</dbReference>
<dbReference type="InterPro" id="IPR016032">
    <property type="entry name" value="Sig_transdc_resp-reg_C-effctor"/>
</dbReference>
<keyword evidence="1 2" id="KW-0238">DNA-binding</keyword>
<dbReference type="Gene3D" id="1.10.10.10">
    <property type="entry name" value="Winged helix-like DNA-binding domain superfamily/Winged helix DNA-binding domain"/>
    <property type="match status" value="1"/>
</dbReference>
<dbReference type="SUPFAM" id="SSF46894">
    <property type="entry name" value="C-terminal effector domain of the bipartite response regulators"/>
    <property type="match status" value="1"/>
</dbReference>
<dbReference type="PROSITE" id="PS51755">
    <property type="entry name" value="OMPR_PHOB"/>
    <property type="match status" value="1"/>
</dbReference>
<dbReference type="InterPro" id="IPR036388">
    <property type="entry name" value="WH-like_DNA-bd_sf"/>
</dbReference>
<reference evidence="4" key="1">
    <citation type="journal article" date="2015" name="MBio">
        <title>Eco-Evolutionary Dynamics of Episomes among Ecologically Cohesive Bacterial Populations.</title>
        <authorList>
            <person name="Xue H."/>
            <person name="Cordero O.X."/>
            <person name="Camas F.M."/>
            <person name="Trimble W."/>
            <person name="Meyer F."/>
            <person name="Guglielmini J."/>
            <person name="Rocha E.P."/>
            <person name="Polz M.F."/>
        </authorList>
    </citation>
    <scope>NUCLEOTIDE SEQUENCE</scope>
    <source>
        <strain evidence="4">5S_268</strain>
    </source>
</reference>
<dbReference type="SMART" id="SM00862">
    <property type="entry name" value="Trans_reg_C"/>
    <property type="match status" value="1"/>
</dbReference>
<dbReference type="GO" id="GO:0003677">
    <property type="term" value="F:DNA binding"/>
    <property type="evidence" value="ECO:0007669"/>
    <property type="project" value="UniProtKB-UniRule"/>
</dbReference>
<dbReference type="InterPro" id="IPR001867">
    <property type="entry name" value="OmpR/PhoB-type_DNA-bd"/>
</dbReference>
<evidence type="ECO:0000313" key="4">
    <source>
        <dbReference type="EMBL" id="AKN38471.1"/>
    </source>
</evidence>
<evidence type="ECO:0000256" key="1">
    <source>
        <dbReference type="ARBA" id="ARBA00023125"/>
    </source>
</evidence>
<dbReference type="GO" id="GO:0000160">
    <property type="term" value="P:phosphorelay signal transduction system"/>
    <property type="evidence" value="ECO:0007669"/>
    <property type="project" value="InterPro"/>
</dbReference>
<dbReference type="RefSeq" id="WP_371706542.1">
    <property type="nucleotide sequence ID" value="NZ_JBGOOE010000032.1"/>
</dbReference>
<accession>A0A0H3ZYD1</accession>
<protein>
    <recommendedName>
        <fullName evidence="3">OmpR/PhoB-type domain-containing protein</fullName>
    </recommendedName>
</protein>
<dbReference type="EMBL" id="KP795585">
    <property type="protein sequence ID" value="AKN38471.1"/>
    <property type="molecule type" value="Genomic_DNA"/>
</dbReference>
<dbReference type="Pfam" id="PF00486">
    <property type="entry name" value="Trans_reg_C"/>
    <property type="match status" value="1"/>
</dbReference>
<dbReference type="AlphaFoldDB" id="A0A0H3ZYD1"/>
<dbReference type="GO" id="GO:0006355">
    <property type="term" value="P:regulation of DNA-templated transcription"/>
    <property type="evidence" value="ECO:0007669"/>
    <property type="project" value="InterPro"/>
</dbReference>
<evidence type="ECO:0000256" key="2">
    <source>
        <dbReference type="PROSITE-ProRule" id="PRU01091"/>
    </source>
</evidence>
<feature type="domain" description="OmpR/PhoB-type" evidence="3">
    <location>
        <begin position="6"/>
        <end position="109"/>
    </location>
</feature>